<feature type="non-terminal residue" evidence="8">
    <location>
        <position position="269"/>
    </location>
</feature>
<dbReference type="PANTHER" id="PTHR24100">
    <property type="entry name" value="BUTYROPHILIN"/>
    <property type="match status" value="1"/>
</dbReference>
<keyword evidence="5" id="KW-0472">Membrane</keyword>
<reference evidence="8" key="1">
    <citation type="submission" date="2025-08" db="UniProtKB">
        <authorList>
            <consortium name="RefSeq"/>
        </authorList>
    </citation>
    <scope>IDENTIFICATION</scope>
    <source>
        <tissue evidence="8">Leukocyte</tissue>
    </source>
</reference>
<feature type="domain" description="Ig-like" evidence="7">
    <location>
        <begin position="54"/>
        <end position="158"/>
    </location>
</feature>
<proteinExistence type="predicted"/>
<dbReference type="KEGG" id="ccan:109680566"/>
<dbReference type="SUPFAM" id="SSF48726">
    <property type="entry name" value="Immunoglobulin"/>
    <property type="match status" value="2"/>
</dbReference>
<keyword evidence="4" id="KW-1133">Transmembrane helix</keyword>
<dbReference type="Pfam" id="PF22705">
    <property type="entry name" value="C2-set_3"/>
    <property type="match status" value="1"/>
</dbReference>
<comment type="subcellular location">
    <subcellularLocation>
        <location evidence="1">Membrane</location>
    </subcellularLocation>
</comment>
<dbReference type="RefSeq" id="XP_020010957.1">
    <property type="nucleotide sequence ID" value="XM_020155368.1"/>
</dbReference>
<gene>
    <name evidence="8" type="primary">LOC109680566</name>
</gene>
<evidence type="ECO:0000313" key="8">
    <source>
        <dbReference type="RefSeq" id="XP_020010957.1"/>
    </source>
</evidence>
<dbReference type="FunFam" id="2.60.40.10:FF:000088">
    <property type="entry name" value="Butyrophilin subfamily 1 member A1"/>
    <property type="match status" value="1"/>
</dbReference>
<dbReference type="OrthoDB" id="10055806at2759"/>
<dbReference type="InterPro" id="IPR036179">
    <property type="entry name" value="Ig-like_dom_sf"/>
</dbReference>
<dbReference type="PANTHER" id="PTHR24100:SF130">
    <property type="entry name" value="BUTYROPHILIN-LIKE PROTEIN 9"/>
    <property type="match status" value="1"/>
</dbReference>
<dbReference type="SMART" id="SM00409">
    <property type="entry name" value="IG"/>
    <property type="match status" value="1"/>
</dbReference>
<dbReference type="CDD" id="cd05713">
    <property type="entry name" value="IgV_MOG_like"/>
    <property type="match status" value="1"/>
</dbReference>
<protein>
    <submittedName>
        <fullName evidence="8">LOW QUALITY PROTEIN: butyrophilin-like protein 9</fullName>
    </submittedName>
</protein>
<dbReference type="InterPro" id="IPR003599">
    <property type="entry name" value="Ig_sub"/>
</dbReference>
<evidence type="ECO:0000259" key="7">
    <source>
        <dbReference type="PROSITE" id="PS50835"/>
    </source>
</evidence>
<evidence type="ECO:0000256" key="4">
    <source>
        <dbReference type="ARBA" id="ARBA00022989"/>
    </source>
</evidence>
<dbReference type="InterPro" id="IPR013783">
    <property type="entry name" value="Ig-like_fold"/>
</dbReference>
<dbReference type="InterPro" id="IPR007110">
    <property type="entry name" value="Ig-like_dom"/>
</dbReference>
<dbReference type="InterPro" id="IPR013106">
    <property type="entry name" value="Ig_V-set"/>
</dbReference>
<accession>A0A8B7TVX5</accession>
<evidence type="ECO:0000256" key="2">
    <source>
        <dbReference type="ARBA" id="ARBA00022692"/>
    </source>
</evidence>
<dbReference type="InterPro" id="IPR053896">
    <property type="entry name" value="BTN3A2-like_Ig-C"/>
</dbReference>
<dbReference type="PROSITE" id="PS50835">
    <property type="entry name" value="IG_LIKE"/>
    <property type="match status" value="1"/>
</dbReference>
<evidence type="ECO:0000256" key="6">
    <source>
        <dbReference type="ARBA" id="ARBA00023319"/>
    </source>
</evidence>
<dbReference type="AlphaFoldDB" id="A0A8B7TVX5"/>
<dbReference type="FunFam" id="2.60.40.10:FF:000208">
    <property type="entry name" value="Butyrophilin subfamily 1 member A1"/>
    <property type="match status" value="1"/>
</dbReference>
<sequence>MAGESKRGTEGCWRVALSADDRWQISQYPWNFLKPGLLPRSLFFLTYLLLFLQPEEAISEEVKVIGPGESILALFGEEVEFPCHLSPYQDAKNMEIRWFRSHASDVVHLYQERQELFAQQMARFQNRTKLITDEIADGSVSLHLSRVVPSDEGPYGCRFLSGDFSGEAIWELEVAGFGSDPYISLEGFKEGGIQLRCSSSGWYPKPTIQWRDHQGQCLPPESEAIIQNAQGLFVLKHLWLFRKGAHSQCVPVSIQNSLLVQKKEFVGDS</sequence>
<evidence type="ECO:0000256" key="3">
    <source>
        <dbReference type="ARBA" id="ARBA00022729"/>
    </source>
</evidence>
<evidence type="ECO:0000256" key="1">
    <source>
        <dbReference type="ARBA" id="ARBA00004370"/>
    </source>
</evidence>
<evidence type="ECO:0000256" key="5">
    <source>
        <dbReference type="ARBA" id="ARBA00023136"/>
    </source>
</evidence>
<keyword evidence="3" id="KW-0732">Signal</keyword>
<keyword evidence="6" id="KW-0393">Immunoglobulin domain</keyword>
<keyword evidence="2" id="KW-0812">Transmembrane</keyword>
<name>A0A8B7TVX5_CASCN</name>
<dbReference type="Pfam" id="PF07686">
    <property type="entry name" value="V-set"/>
    <property type="match status" value="1"/>
</dbReference>
<dbReference type="GO" id="GO:0009897">
    <property type="term" value="C:external side of plasma membrane"/>
    <property type="evidence" value="ECO:0007669"/>
    <property type="project" value="TreeGrafter"/>
</dbReference>
<dbReference type="GO" id="GO:0050852">
    <property type="term" value="P:T cell receptor signaling pathway"/>
    <property type="evidence" value="ECO:0007669"/>
    <property type="project" value="TreeGrafter"/>
</dbReference>
<organism evidence="8">
    <name type="scientific">Castor canadensis</name>
    <name type="common">American beaver</name>
    <dbReference type="NCBI Taxonomy" id="51338"/>
    <lineage>
        <taxon>Eukaryota</taxon>
        <taxon>Metazoa</taxon>
        <taxon>Chordata</taxon>
        <taxon>Craniata</taxon>
        <taxon>Vertebrata</taxon>
        <taxon>Euteleostomi</taxon>
        <taxon>Mammalia</taxon>
        <taxon>Eutheria</taxon>
        <taxon>Euarchontoglires</taxon>
        <taxon>Glires</taxon>
        <taxon>Rodentia</taxon>
        <taxon>Castorimorpha</taxon>
        <taxon>Castoridae</taxon>
        <taxon>Castor</taxon>
    </lineage>
</organism>
<dbReference type="SMART" id="SM00406">
    <property type="entry name" value="IGv"/>
    <property type="match status" value="1"/>
</dbReference>
<dbReference type="GO" id="GO:0005102">
    <property type="term" value="F:signaling receptor binding"/>
    <property type="evidence" value="ECO:0007669"/>
    <property type="project" value="TreeGrafter"/>
</dbReference>
<dbReference type="GO" id="GO:0001817">
    <property type="term" value="P:regulation of cytokine production"/>
    <property type="evidence" value="ECO:0007669"/>
    <property type="project" value="TreeGrafter"/>
</dbReference>
<dbReference type="InterPro" id="IPR050504">
    <property type="entry name" value="IgSF_BTN/MOG"/>
</dbReference>
<dbReference type="Gene3D" id="2.60.40.10">
    <property type="entry name" value="Immunoglobulins"/>
    <property type="match status" value="2"/>
</dbReference>